<dbReference type="OrthoDB" id="1071014at2"/>
<keyword evidence="1" id="KW-0732">Signal</keyword>
<evidence type="ECO:0000313" key="4">
    <source>
        <dbReference type="Proteomes" id="UP000018439"/>
    </source>
</evidence>
<dbReference type="InterPro" id="IPR031815">
    <property type="entry name" value="DUF5074"/>
</dbReference>
<proteinExistence type="predicted"/>
<dbReference type="PROSITE" id="PS51257">
    <property type="entry name" value="PROKAR_LIPOPROTEIN"/>
    <property type="match status" value="1"/>
</dbReference>
<protein>
    <recommendedName>
        <fullName evidence="2">DUF4988 domain-containing protein</fullName>
    </recommendedName>
</protein>
<evidence type="ECO:0000313" key="3">
    <source>
        <dbReference type="EMBL" id="EGJ71479.1"/>
    </source>
</evidence>
<dbReference type="AlphaFoldDB" id="F3ZND9"/>
<keyword evidence="4" id="KW-1185">Reference proteome</keyword>
<organism evidence="3 4">
    <name type="scientific">Bacteroides coprosuis DSM 18011</name>
    <dbReference type="NCBI Taxonomy" id="679937"/>
    <lineage>
        <taxon>Bacteria</taxon>
        <taxon>Pseudomonadati</taxon>
        <taxon>Bacteroidota</taxon>
        <taxon>Bacteroidia</taxon>
        <taxon>Bacteroidales</taxon>
        <taxon>Bacteroidaceae</taxon>
        <taxon>Bacteroides</taxon>
    </lineage>
</organism>
<gene>
    <name evidence="3" type="ORF">Bcop_1277</name>
</gene>
<accession>F3ZND9</accession>
<dbReference type="Pfam" id="PF16819">
    <property type="entry name" value="DUF5074"/>
    <property type="match status" value="1"/>
</dbReference>
<feature type="chain" id="PRO_5003305340" description="DUF4988 domain-containing protein" evidence="1">
    <location>
        <begin position="22"/>
        <end position="376"/>
    </location>
</feature>
<dbReference type="eggNOG" id="COG4886">
    <property type="taxonomic scope" value="Bacteria"/>
</dbReference>
<dbReference type="InterPro" id="IPR015943">
    <property type="entry name" value="WD40/YVTN_repeat-like_dom_sf"/>
</dbReference>
<dbReference type="EMBL" id="CM001167">
    <property type="protein sequence ID" value="EGJ71479.1"/>
    <property type="molecule type" value="Genomic_DNA"/>
</dbReference>
<sequence>MKKIGYLLLSLTLLLVGCSYDDDNIWNKVNDIEYRLAEIEEVSSRLNKEIEAIKIVLDSSKTIVAVTETKEGYVITFSDGDTMPIKNGKDGEQGKDGKSAPIIGVKKANDGLYYWTLTSQDTTEWLLDESGYKLAVEGKEGAEGITPQIGVDDKGFWTVNYGKGTTQILDEQGNPVKAHGDGGESLFKEIDTTNPNFVIFHLTNGEVVVVKRTDAQFFFNDKEVTAPQGETMTLDMNIKNIHFAEALKIPEGWDAEINLETAKATIVAPKEGGAQAGMLSFIALDNKNNTLIATVFVKIANEGTGYTNKYGTFVLAEGNMTTVNGTLFYYDEKGVEHADVFEKANAGAEVGNVLQDMFIANNKIYFITKMEINKVV</sequence>
<name>F3ZND9_9BACE</name>
<dbReference type="Proteomes" id="UP000018439">
    <property type="component" value="Chromosome"/>
</dbReference>
<feature type="signal peptide" evidence="1">
    <location>
        <begin position="1"/>
        <end position="21"/>
    </location>
</feature>
<dbReference type="Gene3D" id="2.130.10.10">
    <property type="entry name" value="YVTN repeat-like/Quinoprotein amine dehydrogenase"/>
    <property type="match status" value="1"/>
</dbReference>
<dbReference type="STRING" id="679937.Bcop_1277"/>
<reference evidence="3 4" key="1">
    <citation type="journal article" date="2011" name="Stand. Genomic Sci.">
        <title>Non-contiguous finished genome sequence of Bacteroides coprosuis type strain (PC139).</title>
        <authorList>
            <person name="Land M."/>
            <person name="Held B."/>
            <person name="Gronow S."/>
            <person name="Abt B."/>
            <person name="Lucas S."/>
            <person name="Del Rio T.G."/>
            <person name="Nolan M."/>
            <person name="Tice H."/>
            <person name="Cheng J.F."/>
            <person name="Pitluck S."/>
            <person name="Liolios K."/>
            <person name="Pagani I."/>
            <person name="Ivanova N."/>
            <person name="Mavromatis K."/>
            <person name="Mikhailova N."/>
            <person name="Pati A."/>
            <person name="Tapia R."/>
            <person name="Han C."/>
            <person name="Goodwin L."/>
            <person name="Chen A."/>
            <person name="Palaniappan K."/>
            <person name="Hauser L."/>
            <person name="Brambilla E.M."/>
            <person name="Rohde M."/>
            <person name="Goker M."/>
            <person name="Detter J.C."/>
            <person name="Woyke T."/>
            <person name="Bristow J."/>
            <person name="Eisen J.A."/>
            <person name="Markowitz V."/>
            <person name="Hugenholtz P."/>
            <person name="Kyrpides N.C."/>
            <person name="Klenk H.P."/>
            <person name="Lapidus A."/>
        </authorList>
    </citation>
    <scope>NUCLEOTIDE SEQUENCE</scope>
    <source>
        <strain evidence="3 4">DSM 18011</strain>
    </source>
</reference>
<dbReference type="Pfam" id="PF16378">
    <property type="entry name" value="DUF4988"/>
    <property type="match status" value="1"/>
</dbReference>
<feature type="domain" description="DUF4988" evidence="2">
    <location>
        <begin position="25"/>
        <end position="204"/>
    </location>
</feature>
<dbReference type="HOGENOM" id="CLU_734988_0_0_10"/>
<dbReference type="InterPro" id="IPR032149">
    <property type="entry name" value="DUF4988"/>
</dbReference>
<evidence type="ECO:0000256" key="1">
    <source>
        <dbReference type="SAM" id="SignalP"/>
    </source>
</evidence>
<evidence type="ECO:0000259" key="2">
    <source>
        <dbReference type="Pfam" id="PF16378"/>
    </source>
</evidence>